<dbReference type="AlphaFoldDB" id="A0A1G6US63"/>
<dbReference type="GO" id="GO:0016209">
    <property type="term" value="F:antioxidant activity"/>
    <property type="evidence" value="ECO:0007669"/>
    <property type="project" value="InterPro"/>
</dbReference>
<evidence type="ECO:0000256" key="4">
    <source>
        <dbReference type="ARBA" id="ARBA00023157"/>
    </source>
</evidence>
<dbReference type="InterPro" id="IPR036249">
    <property type="entry name" value="Thioredoxin-like_sf"/>
</dbReference>
<dbReference type="STRING" id="1271860.SAMN05216174_11139"/>
<organism evidence="8 9">
    <name type="scientific">Actinokineospora iranica</name>
    <dbReference type="NCBI Taxonomy" id="1271860"/>
    <lineage>
        <taxon>Bacteria</taxon>
        <taxon>Bacillati</taxon>
        <taxon>Actinomycetota</taxon>
        <taxon>Actinomycetes</taxon>
        <taxon>Pseudonocardiales</taxon>
        <taxon>Pseudonocardiaceae</taxon>
        <taxon>Actinokineospora</taxon>
    </lineage>
</organism>
<keyword evidence="4" id="KW-1015">Disulfide bond</keyword>
<keyword evidence="9" id="KW-1185">Reference proteome</keyword>
<accession>A0A1G6US63</accession>
<evidence type="ECO:0000256" key="1">
    <source>
        <dbReference type="ARBA" id="ARBA00004196"/>
    </source>
</evidence>
<evidence type="ECO:0000313" key="9">
    <source>
        <dbReference type="Proteomes" id="UP000199501"/>
    </source>
</evidence>
<feature type="signal peptide" evidence="6">
    <location>
        <begin position="1"/>
        <end position="23"/>
    </location>
</feature>
<dbReference type="Proteomes" id="UP000199501">
    <property type="component" value="Unassembled WGS sequence"/>
</dbReference>
<dbReference type="PANTHER" id="PTHR42852:SF6">
    <property type="entry name" value="THIOL:DISULFIDE INTERCHANGE PROTEIN DSBE"/>
    <property type="match status" value="1"/>
</dbReference>
<keyword evidence="3" id="KW-0812">Transmembrane</keyword>
<evidence type="ECO:0000313" key="8">
    <source>
        <dbReference type="EMBL" id="SDD43407.1"/>
    </source>
</evidence>
<dbReference type="GO" id="GO:0016491">
    <property type="term" value="F:oxidoreductase activity"/>
    <property type="evidence" value="ECO:0007669"/>
    <property type="project" value="InterPro"/>
</dbReference>
<evidence type="ECO:0000256" key="2">
    <source>
        <dbReference type="ARBA" id="ARBA00022748"/>
    </source>
</evidence>
<name>A0A1G6US63_9PSEU</name>
<keyword evidence="5" id="KW-0676">Redox-active center</keyword>
<evidence type="ECO:0000259" key="7">
    <source>
        <dbReference type="PROSITE" id="PS51352"/>
    </source>
</evidence>
<sequence length="190" mass="21025">MTMRALLAAIAALALALTGCATGENTNSSEFVFVSPGGKTEIFYDGPDRKPLPDLSGSDLMDDTKRLSLTDYRGKVVILNVWGQWCAPCRTEAAQLQKIQETYPDRVQVLGINFRDNQREVPQDFVRDRGLTYPSIYDPSGRTLLVLKGYPRTVVPATFVIDKQGNVAAAYLRELLVEDLTPVIDRLSAE</sequence>
<keyword evidence="3" id="KW-0735">Signal-anchor</keyword>
<keyword evidence="8" id="KW-0413">Isomerase</keyword>
<dbReference type="SUPFAM" id="SSF52833">
    <property type="entry name" value="Thioredoxin-like"/>
    <property type="match status" value="1"/>
</dbReference>
<dbReference type="InterPro" id="IPR013766">
    <property type="entry name" value="Thioredoxin_domain"/>
</dbReference>
<dbReference type="PANTHER" id="PTHR42852">
    <property type="entry name" value="THIOL:DISULFIDE INTERCHANGE PROTEIN DSBE"/>
    <property type="match status" value="1"/>
</dbReference>
<evidence type="ECO:0000256" key="3">
    <source>
        <dbReference type="ARBA" id="ARBA00022968"/>
    </source>
</evidence>
<dbReference type="InterPro" id="IPR050553">
    <property type="entry name" value="Thioredoxin_ResA/DsbE_sf"/>
</dbReference>
<dbReference type="PROSITE" id="PS51352">
    <property type="entry name" value="THIOREDOXIN_2"/>
    <property type="match status" value="1"/>
</dbReference>
<dbReference type="Pfam" id="PF00578">
    <property type="entry name" value="AhpC-TSA"/>
    <property type="match status" value="1"/>
</dbReference>
<proteinExistence type="predicted"/>
<dbReference type="InterPro" id="IPR000866">
    <property type="entry name" value="AhpC/TSA"/>
</dbReference>
<keyword evidence="2" id="KW-0201">Cytochrome c-type biogenesis</keyword>
<dbReference type="EMBL" id="FMZZ01000011">
    <property type="protein sequence ID" value="SDD43407.1"/>
    <property type="molecule type" value="Genomic_DNA"/>
</dbReference>
<feature type="domain" description="Thioredoxin" evidence="7">
    <location>
        <begin position="46"/>
        <end position="189"/>
    </location>
</feature>
<evidence type="ECO:0000256" key="5">
    <source>
        <dbReference type="ARBA" id="ARBA00023284"/>
    </source>
</evidence>
<dbReference type="GO" id="GO:0017004">
    <property type="term" value="P:cytochrome complex assembly"/>
    <property type="evidence" value="ECO:0007669"/>
    <property type="project" value="UniProtKB-KW"/>
</dbReference>
<dbReference type="GO" id="GO:0030313">
    <property type="term" value="C:cell envelope"/>
    <property type="evidence" value="ECO:0007669"/>
    <property type="project" value="UniProtKB-SubCell"/>
</dbReference>
<evidence type="ECO:0000256" key="6">
    <source>
        <dbReference type="SAM" id="SignalP"/>
    </source>
</evidence>
<protein>
    <submittedName>
        <fullName evidence="8">Thiol-disulfide isomerase or thioredoxin</fullName>
    </submittedName>
</protein>
<keyword evidence="6" id="KW-0732">Signal</keyword>
<gene>
    <name evidence="8" type="ORF">SAMN05216174_11139</name>
</gene>
<dbReference type="GO" id="GO:0016853">
    <property type="term" value="F:isomerase activity"/>
    <property type="evidence" value="ECO:0007669"/>
    <property type="project" value="UniProtKB-KW"/>
</dbReference>
<dbReference type="Gene3D" id="3.40.30.10">
    <property type="entry name" value="Glutaredoxin"/>
    <property type="match status" value="1"/>
</dbReference>
<dbReference type="PROSITE" id="PS51257">
    <property type="entry name" value="PROKAR_LIPOPROTEIN"/>
    <property type="match status" value="1"/>
</dbReference>
<dbReference type="InterPro" id="IPR017937">
    <property type="entry name" value="Thioredoxin_CS"/>
</dbReference>
<dbReference type="CDD" id="cd02966">
    <property type="entry name" value="TlpA_like_family"/>
    <property type="match status" value="1"/>
</dbReference>
<dbReference type="PROSITE" id="PS00194">
    <property type="entry name" value="THIOREDOXIN_1"/>
    <property type="match status" value="1"/>
</dbReference>
<comment type="subcellular location">
    <subcellularLocation>
        <location evidence="1">Cell envelope</location>
    </subcellularLocation>
</comment>
<feature type="chain" id="PRO_5011545781" evidence="6">
    <location>
        <begin position="24"/>
        <end position="190"/>
    </location>
</feature>
<reference evidence="9" key="1">
    <citation type="submission" date="2016-10" db="EMBL/GenBank/DDBJ databases">
        <authorList>
            <person name="Varghese N."/>
            <person name="Submissions S."/>
        </authorList>
    </citation>
    <scope>NUCLEOTIDE SEQUENCE [LARGE SCALE GENOMIC DNA]</scope>
    <source>
        <strain evidence="9">IBRC-M 10403</strain>
    </source>
</reference>